<evidence type="ECO:0000313" key="1">
    <source>
        <dbReference type="EMBL" id="GGM53212.1"/>
    </source>
</evidence>
<reference evidence="1" key="2">
    <citation type="submission" date="2020-09" db="EMBL/GenBank/DDBJ databases">
        <authorList>
            <person name="Sun Q."/>
            <person name="Ohkuma M."/>
        </authorList>
    </citation>
    <scope>NUCLEOTIDE SEQUENCE</scope>
    <source>
        <strain evidence="1">JCM 15759</strain>
    </source>
</reference>
<organism evidence="1 2">
    <name type="scientific">Haloarcula argentinensis</name>
    <dbReference type="NCBI Taxonomy" id="43776"/>
    <lineage>
        <taxon>Archaea</taxon>
        <taxon>Methanobacteriati</taxon>
        <taxon>Methanobacteriota</taxon>
        <taxon>Stenosarchaea group</taxon>
        <taxon>Halobacteria</taxon>
        <taxon>Halobacteriales</taxon>
        <taxon>Haloarculaceae</taxon>
        <taxon>Haloarcula</taxon>
    </lineage>
</organism>
<proteinExistence type="predicted"/>
<gene>
    <name evidence="1" type="ORF">GCM10009006_37900</name>
</gene>
<name>A0A830FJJ3_HALAR</name>
<sequence length="106" mass="11129">MSVMSLFPFSRVAGEPPSVYGGVPARASREFRPSAQSGLAVCDFRPQVPVSSGGPTAVRVVLSVQPQLSMLVFSPGIGVVCDRYPGRYVAFIQGSTLRAERAGGQA</sequence>
<dbReference type="Proteomes" id="UP000656367">
    <property type="component" value="Unassembled WGS sequence"/>
</dbReference>
<dbReference type="EMBL" id="BMON01000014">
    <property type="protein sequence ID" value="GGM53212.1"/>
    <property type="molecule type" value="Genomic_DNA"/>
</dbReference>
<evidence type="ECO:0000313" key="2">
    <source>
        <dbReference type="Proteomes" id="UP000656367"/>
    </source>
</evidence>
<reference evidence="1" key="1">
    <citation type="journal article" date="2014" name="Int. J. Syst. Evol. Microbiol.">
        <title>Complete genome sequence of Corynebacterium casei LMG S-19264T (=DSM 44701T), isolated from a smear-ripened cheese.</title>
        <authorList>
            <consortium name="US DOE Joint Genome Institute (JGI-PGF)"/>
            <person name="Walter F."/>
            <person name="Albersmeier A."/>
            <person name="Kalinowski J."/>
            <person name="Ruckert C."/>
        </authorList>
    </citation>
    <scope>NUCLEOTIDE SEQUENCE</scope>
    <source>
        <strain evidence="1">JCM 15759</strain>
    </source>
</reference>
<comment type="caution">
    <text evidence="1">The sequence shown here is derived from an EMBL/GenBank/DDBJ whole genome shotgun (WGS) entry which is preliminary data.</text>
</comment>
<dbReference type="AlphaFoldDB" id="A0A830FJJ3"/>
<accession>A0A830FJJ3</accession>
<protein>
    <submittedName>
        <fullName evidence="1">Uncharacterized protein</fullName>
    </submittedName>
</protein>